<dbReference type="RefSeq" id="WP_171473831.1">
    <property type="nucleotide sequence ID" value="NZ_CP053452.2"/>
</dbReference>
<evidence type="ECO:0000313" key="1">
    <source>
        <dbReference type="EMBL" id="QJW98724.1"/>
    </source>
</evidence>
<sequence>MLNEPLYGVVVSEGYADYLDVCLTHNRAQLDRCVVVTSPDDHETRRVAGRHACELVCTRDGRRPRSGLQSGTPTFGKKDGGEFAGTTAFNKGAMIERGLQQLPHDGWRVHFDADILFPNNFRRRLGVALRDRACVYGVDRFNVVGTEAYRRLLASGFFHRGFEHHHFLTYPIAGCTVGSRLVFDDQGWLPLGYTQIWHASVEYSGIYRTLTYPTGSNTAAHDDVQFSLRWDREQRVLIPDLYVAHVLTADSTYAANWEGRKTAPFEPFKAAPKSTEGRPS</sequence>
<protein>
    <recommendedName>
        <fullName evidence="3">Glycosyltransferase 2-like domain-containing protein</fullName>
    </recommendedName>
</protein>
<keyword evidence="2" id="KW-1185">Reference proteome</keyword>
<gene>
    <name evidence="1" type="ORF">FTUN_6319</name>
</gene>
<evidence type="ECO:0008006" key="3">
    <source>
        <dbReference type="Google" id="ProtNLM"/>
    </source>
</evidence>
<name>A0A6M5YYV9_9BACT</name>
<dbReference type="Proteomes" id="UP000503447">
    <property type="component" value="Chromosome"/>
</dbReference>
<evidence type="ECO:0000313" key="2">
    <source>
        <dbReference type="Proteomes" id="UP000503447"/>
    </source>
</evidence>
<reference evidence="2" key="1">
    <citation type="submission" date="2020-05" db="EMBL/GenBank/DDBJ databases">
        <title>Frigoriglobus tundricola gen. nov., sp. nov., a psychrotolerant cellulolytic planctomycete of the family Gemmataceae with two divergent copies of 16S rRNA gene.</title>
        <authorList>
            <person name="Kulichevskaya I.S."/>
            <person name="Ivanova A.A."/>
            <person name="Naumoff D.G."/>
            <person name="Beletsky A.V."/>
            <person name="Rijpstra W.I.C."/>
            <person name="Sinninghe Damste J.S."/>
            <person name="Mardanov A.V."/>
            <person name="Ravin N.V."/>
            <person name="Dedysh S.N."/>
        </authorList>
    </citation>
    <scope>NUCLEOTIDE SEQUENCE [LARGE SCALE GENOMIC DNA]</scope>
    <source>
        <strain evidence="2">PL17</strain>
    </source>
</reference>
<dbReference type="AlphaFoldDB" id="A0A6M5YYV9"/>
<organism evidence="1 2">
    <name type="scientific">Frigoriglobus tundricola</name>
    <dbReference type="NCBI Taxonomy" id="2774151"/>
    <lineage>
        <taxon>Bacteria</taxon>
        <taxon>Pseudomonadati</taxon>
        <taxon>Planctomycetota</taxon>
        <taxon>Planctomycetia</taxon>
        <taxon>Gemmatales</taxon>
        <taxon>Gemmataceae</taxon>
        <taxon>Frigoriglobus</taxon>
    </lineage>
</organism>
<accession>A0A6M5YYV9</accession>
<dbReference type="KEGG" id="ftj:FTUN_6319"/>
<proteinExistence type="predicted"/>
<dbReference type="EMBL" id="CP053452">
    <property type="protein sequence ID" value="QJW98724.1"/>
    <property type="molecule type" value="Genomic_DNA"/>
</dbReference>